<feature type="transmembrane region" description="Helical" evidence="8">
    <location>
        <begin position="127"/>
        <end position="148"/>
    </location>
</feature>
<feature type="region of interest" description="Disordered" evidence="7">
    <location>
        <begin position="1"/>
        <end position="21"/>
    </location>
</feature>
<dbReference type="Pfam" id="PF00924">
    <property type="entry name" value="MS_channel_2nd"/>
    <property type="match status" value="1"/>
</dbReference>
<dbReference type="Proteomes" id="UP000664698">
    <property type="component" value="Unassembled WGS sequence"/>
</dbReference>
<reference evidence="11 12" key="1">
    <citation type="submission" date="2021-03" db="EMBL/GenBank/DDBJ databases">
        <title>novel species isolated from a fishpond in China.</title>
        <authorList>
            <person name="Lu H."/>
            <person name="Cai Z."/>
        </authorList>
    </citation>
    <scope>NUCLEOTIDE SEQUENCE [LARGE SCALE GENOMIC DNA]</scope>
    <source>
        <strain evidence="11 12">JCM 31546</strain>
    </source>
</reference>
<comment type="caution">
    <text evidence="11">The sequence shown here is derived from an EMBL/GenBank/DDBJ whole genome shotgun (WGS) entry which is preliminary data.</text>
</comment>
<evidence type="ECO:0000256" key="3">
    <source>
        <dbReference type="ARBA" id="ARBA00022475"/>
    </source>
</evidence>
<dbReference type="InterPro" id="IPR010920">
    <property type="entry name" value="LSM_dom_sf"/>
</dbReference>
<dbReference type="Gene3D" id="3.30.70.100">
    <property type="match status" value="1"/>
</dbReference>
<dbReference type="Gene3D" id="1.10.287.1260">
    <property type="match status" value="1"/>
</dbReference>
<sequence>MNWQSVNQGGEKKTPDPVGYPVFGSSGDTLFLVYSRLGSLTPEDRAKRISQRIQGLVENDLYSSDSLTIEEVEGGLDVVYSDQIIITISPSDTVYYQAQPRELAERCRATIDSYVRVYQDEHRLGTLAMRVGLALAALLTAVGIFFLVQAGFRRLAAWVSRQDRVFRNLSYRNYTYLTKERELSLVLQLLGFFKWFLILLTLYLLLPVLFSIFPESRDWSEVILGWVLQPVRKVLRSIWEYLPNLFSILVIILFMRYLIRFVRYVFKEIEDEKLEINGFHADWAMPTYNIVRFLLFAFTLVLIFPYLPGSDSPIFKGVTVFVGVLFSLGSSSAVTNMIAGLVITYMRPFKPGDRIKIADVAGDVIEKTLLVTRIKTIKNEIITIPNASVLTGNTVNYSLQAEQQGLILHTTITLGYDIPWRKVHQTLVDAALATDSVEKEPKPFVLQTSLDDFYVSYQLNAYTRQASKQALVYSELHKNIQDFCRDRDIEIMSPHYRASRDGSEITIPKRELGD</sequence>
<dbReference type="EMBL" id="JAFKCW010000002">
    <property type="protein sequence ID" value="MBN7801451.1"/>
    <property type="molecule type" value="Genomic_DNA"/>
</dbReference>
<dbReference type="SUPFAM" id="SSF50182">
    <property type="entry name" value="Sm-like ribonucleoproteins"/>
    <property type="match status" value="1"/>
</dbReference>
<evidence type="ECO:0000256" key="5">
    <source>
        <dbReference type="ARBA" id="ARBA00022989"/>
    </source>
</evidence>
<keyword evidence="3" id="KW-1003">Cell membrane</keyword>
<dbReference type="InterPro" id="IPR049278">
    <property type="entry name" value="MS_channel_C"/>
</dbReference>
<feature type="transmembrane region" description="Helical" evidence="8">
    <location>
        <begin position="320"/>
        <end position="346"/>
    </location>
</feature>
<evidence type="ECO:0000259" key="9">
    <source>
        <dbReference type="Pfam" id="PF00924"/>
    </source>
</evidence>
<feature type="transmembrane region" description="Helical" evidence="8">
    <location>
        <begin position="189"/>
        <end position="213"/>
    </location>
</feature>
<keyword evidence="4 8" id="KW-0812">Transmembrane</keyword>
<evidence type="ECO:0000256" key="8">
    <source>
        <dbReference type="SAM" id="Phobius"/>
    </source>
</evidence>
<dbReference type="InterPro" id="IPR045275">
    <property type="entry name" value="MscS_archaea/bacteria_type"/>
</dbReference>
<evidence type="ECO:0000256" key="7">
    <source>
        <dbReference type="SAM" id="MobiDB-lite"/>
    </source>
</evidence>
<dbReference type="PANTHER" id="PTHR30221:SF18">
    <property type="entry name" value="SLL0590 PROTEIN"/>
    <property type="match status" value="1"/>
</dbReference>
<dbReference type="InterPro" id="IPR011066">
    <property type="entry name" value="MscS_channel_C_sf"/>
</dbReference>
<dbReference type="PANTHER" id="PTHR30221">
    <property type="entry name" value="SMALL-CONDUCTANCE MECHANOSENSITIVE CHANNEL"/>
    <property type="match status" value="1"/>
</dbReference>
<dbReference type="RefSeq" id="WP_206569439.1">
    <property type="nucleotide sequence ID" value="NZ_JAFKCW010000002.1"/>
</dbReference>
<comment type="similarity">
    <text evidence="2">Belongs to the MscS (TC 1.A.23) family.</text>
</comment>
<name>A0ABS3BRD4_9BACT</name>
<dbReference type="Gene3D" id="2.30.30.60">
    <property type="match status" value="1"/>
</dbReference>
<dbReference type="SUPFAM" id="SSF82689">
    <property type="entry name" value="Mechanosensitive channel protein MscS (YggB), C-terminal domain"/>
    <property type="match status" value="1"/>
</dbReference>
<feature type="domain" description="Mechanosensitive ion channel MscS C-terminal" evidence="10">
    <location>
        <begin position="410"/>
        <end position="491"/>
    </location>
</feature>
<feature type="transmembrane region" description="Helical" evidence="8">
    <location>
        <begin position="241"/>
        <end position="259"/>
    </location>
</feature>
<organism evidence="11 12">
    <name type="scientific">Algoriphagus aestuariicola</name>
    <dbReference type="NCBI Taxonomy" id="1852016"/>
    <lineage>
        <taxon>Bacteria</taxon>
        <taxon>Pseudomonadati</taxon>
        <taxon>Bacteroidota</taxon>
        <taxon>Cytophagia</taxon>
        <taxon>Cytophagales</taxon>
        <taxon>Cyclobacteriaceae</taxon>
        <taxon>Algoriphagus</taxon>
    </lineage>
</organism>
<dbReference type="InterPro" id="IPR023408">
    <property type="entry name" value="MscS_beta-dom_sf"/>
</dbReference>
<comment type="subcellular location">
    <subcellularLocation>
        <location evidence="1">Cell membrane</location>
        <topology evidence="1">Multi-pass membrane protein</topology>
    </subcellularLocation>
</comment>
<proteinExistence type="inferred from homology"/>
<evidence type="ECO:0000259" key="10">
    <source>
        <dbReference type="Pfam" id="PF21082"/>
    </source>
</evidence>
<keyword evidence="12" id="KW-1185">Reference proteome</keyword>
<evidence type="ECO:0000313" key="11">
    <source>
        <dbReference type="EMBL" id="MBN7801451.1"/>
    </source>
</evidence>
<dbReference type="InterPro" id="IPR006685">
    <property type="entry name" value="MscS_channel_2nd"/>
</dbReference>
<evidence type="ECO:0000256" key="2">
    <source>
        <dbReference type="ARBA" id="ARBA00008017"/>
    </source>
</evidence>
<feature type="domain" description="Mechanosensitive ion channel MscS" evidence="9">
    <location>
        <begin position="334"/>
        <end position="398"/>
    </location>
</feature>
<keyword evidence="5 8" id="KW-1133">Transmembrane helix</keyword>
<protein>
    <submittedName>
        <fullName evidence="11">Mechanosensitive ion channel family protein</fullName>
    </submittedName>
</protein>
<evidence type="ECO:0000256" key="1">
    <source>
        <dbReference type="ARBA" id="ARBA00004651"/>
    </source>
</evidence>
<keyword evidence="6 8" id="KW-0472">Membrane</keyword>
<evidence type="ECO:0000256" key="6">
    <source>
        <dbReference type="ARBA" id="ARBA00023136"/>
    </source>
</evidence>
<accession>A0ABS3BRD4</accession>
<evidence type="ECO:0000313" key="12">
    <source>
        <dbReference type="Proteomes" id="UP000664698"/>
    </source>
</evidence>
<dbReference type="Pfam" id="PF21082">
    <property type="entry name" value="MS_channel_3rd"/>
    <property type="match status" value="1"/>
</dbReference>
<gene>
    <name evidence="11" type="ORF">J0A67_11305</name>
</gene>
<feature type="transmembrane region" description="Helical" evidence="8">
    <location>
        <begin position="290"/>
        <end position="308"/>
    </location>
</feature>
<evidence type="ECO:0000256" key="4">
    <source>
        <dbReference type="ARBA" id="ARBA00022692"/>
    </source>
</evidence>